<evidence type="ECO:0008006" key="4">
    <source>
        <dbReference type="Google" id="ProtNLM"/>
    </source>
</evidence>
<evidence type="ECO:0000313" key="2">
    <source>
        <dbReference type="EMBL" id="PIP30000.1"/>
    </source>
</evidence>
<evidence type="ECO:0000313" key="3">
    <source>
        <dbReference type="Proteomes" id="UP000228812"/>
    </source>
</evidence>
<feature type="region of interest" description="Disordered" evidence="1">
    <location>
        <begin position="41"/>
        <end position="60"/>
    </location>
</feature>
<dbReference type="InterPro" id="IPR037229">
    <property type="entry name" value="Ribosomal_bL35_sf"/>
</dbReference>
<dbReference type="EMBL" id="PCRZ01000019">
    <property type="protein sequence ID" value="PIP30000.1"/>
    <property type="molecule type" value="Genomic_DNA"/>
</dbReference>
<dbReference type="Proteomes" id="UP000228812">
    <property type="component" value="Unassembled WGS sequence"/>
</dbReference>
<organism evidence="2 3">
    <name type="scientific">Candidatus Jorgensenbacteria bacterium CG23_combo_of_CG06-09_8_20_14_all_54_14</name>
    <dbReference type="NCBI Taxonomy" id="1974595"/>
    <lineage>
        <taxon>Bacteria</taxon>
        <taxon>Candidatus Joergenseniibacteriota</taxon>
    </lineage>
</organism>
<gene>
    <name evidence="2" type="ORF">COX26_01045</name>
</gene>
<protein>
    <recommendedName>
        <fullName evidence="4">50S ribosomal protein L35</fullName>
    </recommendedName>
</protein>
<accession>A0A2G9ZBM9</accession>
<proteinExistence type="predicted"/>
<sequence length="73" mass="8214">MAGHVGTCQFYSTGPMARKSFTKRIRITKQGKVCRRAMTLGHSRANKSGRQLTRKKKMRGLMGISLIKTAPYQ</sequence>
<dbReference type="SUPFAM" id="SSF143034">
    <property type="entry name" value="L35p-like"/>
    <property type="match status" value="1"/>
</dbReference>
<feature type="compositionally biased region" description="Basic residues" evidence="1">
    <location>
        <begin position="44"/>
        <end position="59"/>
    </location>
</feature>
<dbReference type="AlphaFoldDB" id="A0A2G9ZBM9"/>
<name>A0A2G9ZBM9_9BACT</name>
<dbReference type="Gene3D" id="4.10.410.60">
    <property type="match status" value="1"/>
</dbReference>
<reference evidence="2 3" key="1">
    <citation type="submission" date="2017-09" db="EMBL/GenBank/DDBJ databases">
        <title>Depth-based differentiation of microbial function through sediment-hosted aquifers and enrichment of novel symbionts in the deep terrestrial subsurface.</title>
        <authorList>
            <person name="Probst A.J."/>
            <person name="Ladd B."/>
            <person name="Jarett J.K."/>
            <person name="Geller-Mcgrath D.E."/>
            <person name="Sieber C.M."/>
            <person name="Emerson J.B."/>
            <person name="Anantharaman K."/>
            <person name="Thomas B.C."/>
            <person name="Malmstrom R."/>
            <person name="Stieglmeier M."/>
            <person name="Klingl A."/>
            <person name="Woyke T."/>
            <person name="Ryan C.M."/>
            <person name="Banfield J.F."/>
        </authorList>
    </citation>
    <scope>NUCLEOTIDE SEQUENCE [LARGE SCALE GENOMIC DNA]</scope>
    <source>
        <strain evidence="2">CG23_combo_of_CG06-09_8_20_14_all_54_14</strain>
    </source>
</reference>
<evidence type="ECO:0000256" key="1">
    <source>
        <dbReference type="SAM" id="MobiDB-lite"/>
    </source>
</evidence>
<comment type="caution">
    <text evidence="2">The sequence shown here is derived from an EMBL/GenBank/DDBJ whole genome shotgun (WGS) entry which is preliminary data.</text>
</comment>